<evidence type="ECO:0000313" key="2">
    <source>
        <dbReference type="Proteomes" id="UP001275315"/>
    </source>
</evidence>
<protein>
    <submittedName>
        <fullName evidence="1">Uncharacterized protein</fullName>
    </submittedName>
</protein>
<dbReference type="EMBL" id="JAWDIQ010000002">
    <property type="protein sequence ID" value="MDY0409806.1"/>
    <property type="molecule type" value="Genomic_DNA"/>
</dbReference>
<dbReference type="RefSeq" id="WP_320380592.1">
    <property type="nucleotide sequence ID" value="NZ_JAWDIQ010000002.1"/>
</dbReference>
<gene>
    <name evidence="1" type="ORF">RWD45_16055</name>
</gene>
<keyword evidence="2" id="KW-1185">Reference proteome</keyword>
<evidence type="ECO:0000313" key="1">
    <source>
        <dbReference type="EMBL" id="MDY0409806.1"/>
    </source>
</evidence>
<organism evidence="1 2">
    <name type="scientific">Paracerasibacillus soli</name>
    <dbReference type="NCBI Taxonomy" id="480284"/>
    <lineage>
        <taxon>Bacteria</taxon>
        <taxon>Bacillati</taxon>
        <taxon>Bacillota</taxon>
        <taxon>Bacilli</taxon>
        <taxon>Bacillales</taxon>
        <taxon>Bacillaceae</taxon>
        <taxon>Paracerasibacillus</taxon>
    </lineage>
</organism>
<proteinExistence type="predicted"/>
<dbReference type="Proteomes" id="UP001275315">
    <property type="component" value="Unassembled WGS sequence"/>
</dbReference>
<comment type="caution">
    <text evidence="1">The sequence shown here is derived from an EMBL/GenBank/DDBJ whole genome shotgun (WGS) entry which is preliminary data.</text>
</comment>
<reference evidence="1 2" key="1">
    <citation type="submission" date="2023-10" db="EMBL/GenBank/DDBJ databases">
        <title>Virgibacillus soli CC-YMP-6 genome.</title>
        <authorList>
            <person name="Miliotis G."/>
            <person name="Sengupta P."/>
            <person name="Hameed A."/>
            <person name="Chuvochina M."/>
            <person name="Mcdonagh F."/>
            <person name="Simpson A.C."/>
            <person name="Singh N.K."/>
            <person name="Rekha P.D."/>
            <person name="Raman K."/>
            <person name="Hugenholtz P."/>
            <person name="Venkateswaran K."/>
        </authorList>
    </citation>
    <scope>NUCLEOTIDE SEQUENCE [LARGE SCALE GENOMIC DNA]</scope>
    <source>
        <strain evidence="1 2">CC-YMP-6</strain>
    </source>
</reference>
<sequence length="64" mass="7578">MLNIKVEDFEQVEVLASEEFDIKHSVLQAHDSLSRYSNESQFNHCEFNQDIWALYDETEKTNVI</sequence>
<accession>A0ABU5CTV4</accession>
<name>A0ABU5CTV4_9BACI</name>